<dbReference type="SUPFAM" id="SSF46785">
    <property type="entry name" value="Winged helix' DNA-binding domain"/>
    <property type="match status" value="1"/>
</dbReference>
<sequence>MKLTSYSNFTLRVLMVAAARQPELTTIGEIADAFQISKAHLTRCVHQLGQWGYIETVRGNGGGFRLARDATAISVGEVIRRTEEGFDVVECFDAETATCPLLPRCGLRPALLRATDVFLATLDGFTLAEIAANGEDLLDALALQRPAAACDEARAAF</sequence>
<dbReference type="Pfam" id="PF02082">
    <property type="entry name" value="Rrf2"/>
    <property type="match status" value="1"/>
</dbReference>
<gene>
    <name evidence="2" type="ORF">K2U94_04675</name>
</gene>
<dbReference type="PROSITE" id="PS01332">
    <property type="entry name" value="HTH_RRF2_1"/>
    <property type="match status" value="1"/>
</dbReference>
<keyword evidence="1" id="KW-0238">DNA-binding</keyword>
<dbReference type="Gene3D" id="1.10.10.10">
    <property type="entry name" value="Winged helix-like DNA-binding domain superfamily/Winged helix DNA-binding domain"/>
    <property type="match status" value="1"/>
</dbReference>
<evidence type="ECO:0000313" key="3">
    <source>
        <dbReference type="Proteomes" id="UP001139104"/>
    </source>
</evidence>
<dbReference type="InterPro" id="IPR000944">
    <property type="entry name" value="Tscrpt_reg_Rrf2"/>
</dbReference>
<dbReference type="Proteomes" id="UP001139104">
    <property type="component" value="Unassembled WGS sequence"/>
</dbReference>
<dbReference type="InterPro" id="IPR036390">
    <property type="entry name" value="WH_DNA-bd_sf"/>
</dbReference>
<keyword evidence="3" id="KW-1185">Reference proteome</keyword>
<dbReference type="NCBIfam" id="TIGR00738">
    <property type="entry name" value="rrf2_super"/>
    <property type="match status" value="1"/>
</dbReference>
<dbReference type="PANTHER" id="PTHR33221">
    <property type="entry name" value="WINGED HELIX-TURN-HELIX TRANSCRIPTIONAL REGULATOR, RRF2 FAMILY"/>
    <property type="match status" value="1"/>
</dbReference>
<dbReference type="InterPro" id="IPR030489">
    <property type="entry name" value="TR_Rrf2-type_CS"/>
</dbReference>
<accession>A0ABS9Z335</accession>
<comment type="caution">
    <text evidence="2">The sequence shown here is derived from an EMBL/GenBank/DDBJ whole genome shotgun (WGS) entry which is preliminary data.</text>
</comment>
<dbReference type="RefSeq" id="WP_243066097.1">
    <property type="nucleotide sequence ID" value="NZ_JAIVFK010000002.1"/>
</dbReference>
<organism evidence="2 3">
    <name type="scientific">Candidatus Rhodoblastus alkanivorans</name>
    <dbReference type="NCBI Taxonomy" id="2954117"/>
    <lineage>
        <taxon>Bacteria</taxon>
        <taxon>Pseudomonadati</taxon>
        <taxon>Pseudomonadota</taxon>
        <taxon>Alphaproteobacteria</taxon>
        <taxon>Hyphomicrobiales</taxon>
        <taxon>Rhodoblastaceae</taxon>
        <taxon>Rhodoblastus</taxon>
    </lineage>
</organism>
<evidence type="ECO:0000313" key="2">
    <source>
        <dbReference type="EMBL" id="MCI4682063.1"/>
    </source>
</evidence>
<name>A0ABS9Z335_9HYPH</name>
<dbReference type="PANTHER" id="PTHR33221:SF4">
    <property type="entry name" value="HTH-TYPE TRANSCRIPTIONAL REPRESSOR NSRR"/>
    <property type="match status" value="1"/>
</dbReference>
<dbReference type="InterPro" id="IPR036388">
    <property type="entry name" value="WH-like_DNA-bd_sf"/>
</dbReference>
<proteinExistence type="predicted"/>
<dbReference type="EMBL" id="JAIVFP010000001">
    <property type="protein sequence ID" value="MCI4682063.1"/>
    <property type="molecule type" value="Genomic_DNA"/>
</dbReference>
<protein>
    <submittedName>
        <fullName evidence="2">Rrf2 family transcriptional regulator</fullName>
    </submittedName>
</protein>
<dbReference type="PROSITE" id="PS51197">
    <property type="entry name" value="HTH_RRF2_2"/>
    <property type="match status" value="1"/>
</dbReference>
<evidence type="ECO:0000256" key="1">
    <source>
        <dbReference type="ARBA" id="ARBA00023125"/>
    </source>
</evidence>
<reference evidence="2" key="1">
    <citation type="journal article" date="2022" name="ISME J.">
        <title>Identification of active gaseous-alkane degraders at natural gas seeps.</title>
        <authorList>
            <person name="Farhan Ul Haque M."/>
            <person name="Hernandez M."/>
            <person name="Crombie A.T."/>
            <person name="Murrell J.C."/>
        </authorList>
    </citation>
    <scope>NUCLEOTIDE SEQUENCE</scope>
    <source>
        <strain evidence="2">PC2</strain>
    </source>
</reference>